<protein>
    <submittedName>
        <fullName evidence="3">Uncharacterized protein</fullName>
    </submittedName>
</protein>
<name>A0ABN2LGL7_9ACTN</name>
<dbReference type="EMBL" id="BAAALT010000009">
    <property type="protein sequence ID" value="GAA1786056.1"/>
    <property type="molecule type" value="Genomic_DNA"/>
</dbReference>
<proteinExistence type="predicted"/>
<reference evidence="3 4" key="1">
    <citation type="journal article" date="2019" name="Int. J. Syst. Evol. Microbiol.">
        <title>The Global Catalogue of Microorganisms (GCM) 10K type strain sequencing project: providing services to taxonomists for standard genome sequencing and annotation.</title>
        <authorList>
            <consortium name="The Broad Institute Genomics Platform"/>
            <consortium name="The Broad Institute Genome Sequencing Center for Infectious Disease"/>
            <person name="Wu L."/>
            <person name="Ma J."/>
        </authorList>
    </citation>
    <scope>NUCLEOTIDE SEQUENCE [LARGE SCALE GENOMIC DNA]</scope>
    <source>
        <strain evidence="3 4">JCM 13250</strain>
    </source>
</reference>
<keyword evidence="2" id="KW-0812">Transmembrane</keyword>
<comment type="caution">
    <text evidence="3">The sequence shown here is derived from an EMBL/GenBank/DDBJ whole genome shotgun (WGS) entry which is preliminary data.</text>
</comment>
<evidence type="ECO:0000256" key="1">
    <source>
        <dbReference type="SAM" id="MobiDB-lite"/>
    </source>
</evidence>
<gene>
    <name evidence="3" type="ORF">GCM10009682_05170</name>
</gene>
<feature type="transmembrane region" description="Helical" evidence="2">
    <location>
        <begin position="21"/>
        <end position="39"/>
    </location>
</feature>
<dbReference type="RefSeq" id="WP_344125961.1">
    <property type="nucleotide sequence ID" value="NZ_BAAALT010000009.1"/>
</dbReference>
<organism evidence="3 4">
    <name type="scientific">Luedemannella flava</name>
    <dbReference type="NCBI Taxonomy" id="349316"/>
    <lineage>
        <taxon>Bacteria</taxon>
        <taxon>Bacillati</taxon>
        <taxon>Actinomycetota</taxon>
        <taxon>Actinomycetes</taxon>
        <taxon>Micromonosporales</taxon>
        <taxon>Micromonosporaceae</taxon>
        <taxon>Luedemannella</taxon>
    </lineage>
</organism>
<evidence type="ECO:0000313" key="4">
    <source>
        <dbReference type="Proteomes" id="UP001500218"/>
    </source>
</evidence>
<feature type="compositionally biased region" description="Polar residues" evidence="1">
    <location>
        <begin position="50"/>
        <end position="62"/>
    </location>
</feature>
<keyword evidence="2" id="KW-1133">Transmembrane helix</keyword>
<sequence>MYSWIWRKLPFGLPGKITGSVLLTVISVAILWFWAFPAVEPLLPFDDVQVEQSGDTPASQNPDIVDPSATPSHR</sequence>
<keyword evidence="4" id="KW-1185">Reference proteome</keyword>
<dbReference type="Proteomes" id="UP001500218">
    <property type="component" value="Unassembled WGS sequence"/>
</dbReference>
<evidence type="ECO:0000256" key="2">
    <source>
        <dbReference type="SAM" id="Phobius"/>
    </source>
</evidence>
<keyword evidence="2" id="KW-0472">Membrane</keyword>
<evidence type="ECO:0000313" key="3">
    <source>
        <dbReference type="EMBL" id="GAA1786056.1"/>
    </source>
</evidence>
<accession>A0ABN2LGL7</accession>
<feature type="region of interest" description="Disordered" evidence="1">
    <location>
        <begin position="50"/>
        <end position="74"/>
    </location>
</feature>